<sequence length="401" mass="43731">MTKAAAGCGTSGTTFAARSYGEQVERGGVGAQGGPRRPRRPVGTAVLALLLAVLAGSGATPPEGPAEVRGEHHGPVVGAQFHGLWDEWGPGERALVLDRLAARGVRHLRIDVSWAMIQPAGRDRYDMAWGVPFVDRVLAMAHERGFEVTATFWLTPEWARPPRGERSLPADPADYAAALRWAAERWRDEVVAWEVWNEPNSATYLDPPDPVAYTRLLRAAHGAVRAGDRSAWTVLGGTEYVDVDWLRRCYEAGAQGSFDVLAVHPYPSPSDASPLDPVPPEGHGLRDLDALLAEMDRRGDASPVWLTELGWSVHGDLASTPPWARGVDEAEQARHLQQALELLRTEFPRVRRVYWYAASDTSTGRAHQDHFGLLRRDGSPRPVLDVLGCHATGRCGRPATG</sequence>
<organism evidence="5 6">
    <name type="scientific">Vallicoccus soli</name>
    <dbReference type="NCBI Taxonomy" id="2339232"/>
    <lineage>
        <taxon>Bacteria</taxon>
        <taxon>Bacillati</taxon>
        <taxon>Actinomycetota</taxon>
        <taxon>Actinomycetes</taxon>
        <taxon>Motilibacterales</taxon>
        <taxon>Vallicoccaceae</taxon>
        <taxon>Vallicoccus</taxon>
    </lineage>
</organism>
<evidence type="ECO:0000256" key="1">
    <source>
        <dbReference type="ARBA" id="ARBA00022801"/>
    </source>
</evidence>
<dbReference type="PANTHER" id="PTHR12631:SF10">
    <property type="entry name" value="BETA-XYLOSIDASE-LIKE PROTEIN-RELATED"/>
    <property type="match status" value="1"/>
</dbReference>
<evidence type="ECO:0000313" key="6">
    <source>
        <dbReference type="Proteomes" id="UP000265614"/>
    </source>
</evidence>
<dbReference type="SUPFAM" id="SSF51445">
    <property type="entry name" value="(Trans)glycosidases"/>
    <property type="match status" value="1"/>
</dbReference>
<dbReference type="Pfam" id="PF00150">
    <property type="entry name" value="Cellulase"/>
    <property type="match status" value="1"/>
</dbReference>
<dbReference type="InterPro" id="IPR001547">
    <property type="entry name" value="Glyco_hydro_5"/>
</dbReference>
<evidence type="ECO:0000259" key="4">
    <source>
        <dbReference type="Pfam" id="PF00150"/>
    </source>
</evidence>
<comment type="caution">
    <text evidence="5">The sequence shown here is derived from an EMBL/GenBank/DDBJ whole genome shotgun (WGS) entry which is preliminary data.</text>
</comment>
<dbReference type="PANTHER" id="PTHR12631">
    <property type="entry name" value="ALPHA-L-IDURONIDASE"/>
    <property type="match status" value="1"/>
</dbReference>
<reference evidence="5 6" key="1">
    <citation type="submission" date="2018-09" db="EMBL/GenBank/DDBJ databases">
        <title>YIM 75000 draft genome.</title>
        <authorList>
            <person name="Tang S."/>
            <person name="Feng Y."/>
        </authorList>
    </citation>
    <scope>NUCLEOTIDE SEQUENCE [LARGE SCALE GENOMIC DNA]</scope>
    <source>
        <strain evidence="5 6">YIM 75000</strain>
    </source>
</reference>
<proteinExistence type="inferred from homology"/>
<keyword evidence="2 3" id="KW-0326">Glycosidase</keyword>
<dbReference type="InterPro" id="IPR051923">
    <property type="entry name" value="Glycosyl_Hydrolase_39"/>
</dbReference>
<dbReference type="GO" id="GO:0004553">
    <property type="term" value="F:hydrolase activity, hydrolyzing O-glycosyl compounds"/>
    <property type="evidence" value="ECO:0007669"/>
    <property type="project" value="InterPro"/>
</dbReference>
<accession>A0A3A3Z3C3</accession>
<evidence type="ECO:0000256" key="3">
    <source>
        <dbReference type="RuleBase" id="RU361153"/>
    </source>
</evidence>
<dbReference type="OrthoDB" id="9802522at2"/>
<gene>
    <name evidence="5" type="ORF">D5H78_02805</name>
</gene>
<comment type="similarity">
    <text evidence="3">Belongs to the glycosyl hydrolase 5 (cellulase A) family.</text>
</comment>
<dbReference type="EMBL" id="QZEZ01000001">
    <property type="protein sequence ID" value="RJK97914.1"/>
    <property type="molecule type" value="Genomic_DNA"/>
</dbReference>
<keyword evidence="6" id="KW-1185">Reference proteome</keyword>
<dbReference type="GO" id="GO:0000272">
    <property type="term" value="P:polysaccharide catabolic process"/>
    <property type="evidence" value="ECO:0007669"/>
    <property type="project" value="InterPro"/>
</dbReference>
<dbReference type="Gene3D" id="3.20.20.80">
    <property type="entry name" value="Glycosidases"/>
    <property type="match status" value="1"/>
</dbReference>
<evidence type="ECO:0000313" key="5">
    <source>
        <dbReference type="EMBL" id="RJK97914.1"/>
    </source>
</evidence>
<feature type="domain" description="Glycoside hydrolase family 5" evidence="4">
    <location>
        <begin position="81"/>
        <end position="270"/>
    </location>
</feature>
<name>A0A3A3Z3C3_9ACTN</name>
<protein>
    <submittedName>
        <fullName evidence="5">Glycosyl hydrolase family protein</fullName>
    </submittedName>
</protein>
<keyword evidence="1 3" id="KW-0378">Hydrolase</keyword>
<dbReference type="AlphaFoldDB" id="A0A3A3Z3C3"/>
<dbReference type="InterPro" id="IPR017853">
    <property type="entry name" value="GH"/>
</dbReference>
<evidence type="ECO:0000256" key="2">
    <source>
        <dbReference type="ARBA" id="ARBA00023295"/>
    </source>
</evidence>
<dbReference type="Proteomes" id="UP000265614">
    <property type="component" value="Unassembled WGS sequence"/>
</dbReference>